<comment type="caution">
    <text evidence="10">The sequence shown here is derived from an EMBL/GenBank/DDBJ whole genome shotgun (WGS) entry which is preliminary data.</text>
</comment>
<sequence length="103" mass="11175">MAPTRITGSVSDFTIERMRRSETGKVANNKISGSDKDKLSISTDAATLQNAEALAKSAPDVDMDKVGEIKQAIINGELKIDYEKLAQKMLDFEAEIGDILGDE</sequence>
<evidence type="ECO:0000256" key="2">
    <source>
        <dbReference type="ARBA" id="ARBA00017823"/>
    </source>
</evidence>
<dbReference type="Proteomes" id="UP001203338">
    <property type="component" value="Unassembled WGS sequence"/>
</dbReference>
<keyword evidence="11" id="KW-1185">Reference proteome</keyword>
<feature type="domain" description="Anti-sigma-28 factor FlgM C-terminal" evidence="9">
    <location>
        <begin position="37"/>
        <end position="91"/>
    </location>
</feature>
<evidence type="ECO:0000259" key="9">
    <source>
        <dbReference type="Pfam" id="PF04316"/>
    </source>
</evidence>
<reference evidence="10 11" key="1">
    <citation type="submission" date="2022-05" db="EMBL/GenBank/DDBJ databases">
        <authorList>
            <person name="Park J.-S."/>
        </authorList>
    </citation>
    <scope>NUCLEOTIDE SEQUENCE [LARGE SCALE GENOMIC DNA]</scope>
    <source>
        <strain evidence="10 11">2012CJ34-2</strain>
    </source>
</reference>
<evidence type="ECO:0000313" key="11">
    <source>
        <dbReference type="Proteomes" id="UP001203338"/>
    </source>
</evidence>
<keyword evidence="10" id="KW-0282">Flagellum</keyword>
<dbReference type="InterPro" id="IPR007412">
    <property type="entry name" value="FlgM"/>
</dbReference>
<comment type="similarity">
    <text evidence="1">Belongs to the FlgM family.</text>
</comment>
<keyword evidence="5" id="KW-0805">Transcription regulation</keyword>
<protein>
    <recommendedName>
        <fullName evidence="2">Negative regulator of flagellin synthesis</fullName>
    </recommendedName>
    <alternativeName>
        <fullName evidence="8">Anti-sigma-28 factor</fullName>
    </alternativeName>
</protein>
<evidence type="ECO:0000256" key="3">
    <source>
        <dbReference type="ARBA" id="ARBA00022491"/>
    </source>
</evidence>
<keyword evidence="10" id="KW-0969">Cilium</keyword>
<accession>A0ABT0PFF6</accession>
<evidence type="ECO:0000313" key="10">
    <source>
        <dbReference type="EMBL" id="MCL6270108.1"/>
    </source>
</evidence>
<evidence type="ECO:0000256" key="7">
    <source>
        <dbReference type="ARBA" id="ARBA00024739"/>
    </source>
</evidence>
<dbReference type="InterPro" id="IPR035890">
    <property type="entry name" value="Anti-sigma-28_factor_FlgM_sf"/>
</dbReference>
<proteinExistence type="inferred from homology"/>
<dbReference type="InterPro" id="IPR031316">
    <property type="entry name" value="FlgM_C"/>
</dbReference>
<evidence type="ECO:0000256" key="4">
    <source>
        <dbReference type="ARBA" id="ARBA00022795"/>
    </source>
</evidence>
<dbReference type="SUPFAM" id="SSF101498">
    <property type="entry name" value="Anti-sigma factor FlgM"/>
    <property type="match status" value="1"/>
</dbReference>
<name>A0ABT0PFF6_9GAMM</name>
<keyword evidence="6" id="KW-0804">Transcription</keyword>
<evidence type="ECO:0000256" key="1">
    <source>
        <dbReference type="ARBA" id="ARBA00005322"/>
    </source>
</evidence>
<comment type="function">
    <text evidence="7">Responsible for the coupling of flagellin expression to flagellar assembly by preventing expression of the flagellin genes when a component of the middle class of proteins is defective. It negatively regulates flagellar genes by inhibiting the activity of FliA by directly binding to FliA.</text>
</comment>
<evidence type="ECO:0000256" key="6">
    <source>
        <dbReference type="ARBA" id="ARBA00023163"/>
    </source>
</evidence>
<evidence type="ECO:0000256" key="8">
    <source>
        <dbReference type="ARBA" id="ARBA00030117"/>
    </source>
</evidence>
<dbReference type="RefSeq" id="WP_249699261.1">
    <property type="nucleotide sequence ID" value="NZ_JAMFLX010000010.1"/>
</dbReference>
<evidence type="ECO:0000256" key="5">
    <source>
        <dbReference type="ARBA" id="ARBA00023015"/>
    </source>
</evidence>
<gene>
    <name evidence="10" type="primary">flgM</name>
    <name evidence="10" type="ORF">M3P05_09200</name>
</gene>
<keyword evidence="10" id="KW-0966">Cell projection</keyword>
<dbReference type="NCBIfam" id="TIGR03824">
    <property type="entry name" value="FlgM_jcvi"/>
    <property type="match status" value="1"/>
</dbReference>
<organism evidence="10 11">
    <name type="scientific">Parendozoicomonas callyspongiae</name>
    <dbReference type="NCBI Taxonomy" id="2942213"/>
    <lineage>
        <taxon>Bacteria</taxon>
        <taxon>Pseudomonadati</taxon>
        <taxon>Pseudomonadota</taxon>
        <taxon>Gammaproteobacteria</taxon>
        <taxon>Oceanospirillales</taxon>
        <taxon>Endozoicomonadaceae</taxon>
        <taxon>Parendozoicomonas</taxon>
    </lineage>
</organism>
<dbReference type="EMBL" id="JAMFLX010000010">
    <property type="protein sequence ID" value="MCL6270108.1"/>
    <property type="molecule type" value="Genomic_DNA"/>
</dbReference>
<keyword evidence="4" id="KW-1005">Bacterial flagellum biogenesis</keyword>
<keyword evidence="3" id="KW-0678">Repressor</keyword>
<dbReference type="Pfam" id="PF04316">
    <property type="entry name" value="FlgM"/>
    <property type="match status" value="1"/>
</dbReference>